<dbReference type="GO" id="GO:0006606">
    <property type="term" value="P:protein import into nucleus"/>
    <property type="evidence" value="ECO:0007669"/>
    <property type="project" value="InterPro"/>
</dbReference>
<dbReference type="VEuPathDB" id="VectorBase:LLONM1_006596"/>
<dbReference type="PROSITE" id="PS51214">
    <property type="entry name" value="IBB"/>
    <property type="match status" value="1"/>
</dbReference>
<evidence type="ECO:0000313" key="7">
    <source>
        <dbReference type="Proteomes" id="UP000092461"/>
    </source>
</evidence>
<dbReference type="EMBL" id="AJWK01004553">
    <property type="status" value="NOT_ANNOTATED_CDS"/>
    <property type="molecule type" value="Genomic_DNA"/>
</dbReference>
<dbReference type="InterPro" id="IPR002652">
    <property type="entry name" value="Importin-a_IBB"/>
</dbReference>
<dbReference type="InterPro" id="IPR036975">
    <property type="entry name" value="Importin-a_IBB_sf"/>
</dbReference>
<protein>
    <recommendedName>
        <fullName evidence="5">IBB domain-containing protein</fullName>
    </recommendedName>
</protein>
<dbReference type="PANTHER" id="PTHR23316">
    <property type="entry name" value="IMPORTIN ALPHA"/>
    <property type="match status" value="1"/>
</dbReference>
<proteinExistence type="inferred from homology"/>
<dbReference type="SMART" id="SM00185">
    <property type="entry name" value="ARM"/>
    <property type="match status" value="2"/>
</dbReference>
<keyword evidence="3" id="KW-0653">Protein transport</keyword>
<dbReference type="EMBL" id="AJWK01004554">
    <property type="status" value="NOT_ANNOTATED_CDS"/>
    <property type="molecule type" value="Genomic_DNA"/>
</dbReference>
<dbReference type="Pfam" id="PF16186">
    <property type="entry name" value="Arm_3"/>
    <property type="match status" value="2"/>
</dbReference>
<dbReference type="GO" id="GO:0061608">
    <property type="term" value="F:nuclear import signal receptor activity"/>
    <property type="evidence" value="ECO:0007669"/>
    <property type="project" value="InterPro"/>
</dbReference>
<dbReference type="InterPro" id="IPR011989">
    <property type="entry name" value="ARM-like"/>
</dbReference>
<dbReference type="AlphaFoldDB" id="A0A1B0EVW8"/>
<feature type="domain" description="IBB" evidence="5">
    <location>
        <begin position="1"/>
        <end position="46"/>
    </location>
</feature>
<keyword evidence="7" id="KW-1185">Reference proteome</keyword>
<dbReference type="EMBL" id="AJWK01004556">
    <property type="status" value="NOT_ANNOTATED_CDS"/>
    <property type="molecule type" value="Genomic_DNA"/>
</dbReference>
<evidence type="ECO:0000313" key="6">
    <source>
        <dbReference type="EnsemblMetazoa" id="LLOJ001254-PA"/>
    </source>
</evidence>
<evidence type="ECO:0000256" key="4">
    <source>
        <dbReference type="PROSITE-ProRule" id="PRU00561"/>
    </source>
</evidence>
<evidence type="ECO:0000256" key="2">
    <source>
        <dbReference type="ARBA" id="ARBA00022448"/>
    </source>
</evidence>
<dbReference type="InterPro" id="IPR000225">
    <property type="entry name" value="Armadillo"/>
</dbReference>
<dbReference type="Proteomes" id="UP000092461">
    <property type="component" value="Unassembled WGS sequence"/>
</dbReference>
<evidence type="ECO:0000256" key="1">
    <source>
        <dbReference type="ARBA" id="ARBA00010394"/>
    </source>
</evidence>
<organism evidence="6 7">
    <name type="scientific">Lutzomyia longipalpis</name>
    <name type="common">Sand fly</name>
    <dbReference type="NCBI Taxonomy" id="7200"/>
    <lineage>
        <taxon>Eukaryota</taxon>
        <taxon>Metazoa</taxon>
        <taxon>Ecdysozoa</taxon>
        <taxon>Arthropoda</taxon>
        <taxon>Hexapoda</taxon>
        <taxon>Insecta</taxon>
        <taxon>Pterygota</taxon>
        <taxon>Neoptera</taxon>
        <taxon>Endopterygota</taxon>
        <taxon>Diptera</taxon>
        <taxon>Nematocera</taxon>
        <taxon>Psychodoidea</taxon>
        <taxon>Psychodidae</taxon>
        <taxon>Lutzomyia</taxon>
        <taxon>Lutzomyia</taxon>
    </lineage>
</organism>
<dbReference type="Gene3D" id="1.25.10.10">
    <property type="entry name" value="Leucine-rich Repeat Variant"/>
    <property type="match status" value="3"/>
</dbReference>
<dbReference type="Gene3D" id="1.20.5.690">
    <property type="entry name" value="Importin-alpha, importin-beta-binding domain"/>
    <property type="match status" value="1"/>
</dbReference>
<dbReference type="VEuPathDB" id="VectorBase:LLOJ001254"/>
<dbReference type="InterPro" id="IPR032413">
    <property type="entry name" value="Arm_3"/>
</dbReference>
<comment type="similarity">
    <text evidence="1">Belongs to the importin alpha family.</text>
</comment>
<evidence type="ECO:0000256" key="3">
    <source>
        <dbReference type="ARBA" id="ARBA00022927"/>
    </source>
</evidence>
<reference evidence="6" key="1">
    <citation type="submission" date="2020-05" db="UniProtKB">
        <authorList>
            <consortium name="EnsemblMetazoa"/>
        </authorList>
    </citation>
    <scope>IDENTIFICATION</scope>
    <source>
        <strain evidence="6">Jacobina</strain>
    </source>
</reference>
<dbReference type="EnsemblMetazoa" id="LLOJ001254-RA">
    <property type="protein sequence ID" value="LLOJ001254-PA"/>
    <property type="gene ID" value="LLOJ001254"/>
</dbReference>
<dbReference type="EMBL" id="AJWK01004555">
    <property type="status" value="NOT_ANNOTATED_CDS"/>
    <property type="molecule type" value="Genomic_DNA"/>
</dbReference>
<dbReference type="Pfam" id="PF00514">
    <property type="entry name" value="Arm"/>
    <property type="match status" value="2"/>
</dbReference>
<dbReference type="SUPFAM" id="SSF48371">
    <property type="entry name" value="ARM repeat"/>
    <property type="match status" value="3"/>
</dbReference>
<dbReference type="Pfam" id="PF01749">
    <property type="entry name" value="IBB"/>
    <property type="match status" value="1"/>
</dbReference>
<dbReference type="InterPro" id="IPR016024">
    <property type="entry name" value="ARM-type_fold"/>
</dbReference>
<keyword evidence="2 4" id="KW-0813">Transport</keyword>
<sequence length="318" mass="36213">MEQKDVLDQDAEMRRRRNEVTVELRKNKREETILKRRNVPVVDSTDEDDNLSSLNLFKLVENAADASNPEKQLAAVQSARRLLSSDRNPPIDDLIASGILPTLVQCLERHDQSMLQFEAAWALTNIASGTSHQTNEVVKAVWRLVEEGAIPPFCELLTCRDTQVINVVLDGIHNMLKMGGSHVGEIAAMIEECDGMSKIEELQNHENVDIYKLAYEIIRQFFSEEVEENETMIVFDQDVVLDGIHNMLKMGGSHVGEIAAMIEECDGMSKIEELQNHENVDIYKLAYEIIRQFFSEEVEENETMIVFDQDVPIEGFKF</sequence>
<evidence type="ECO:0000259" key="5">
    <source>
        <dbReference type="PROSITE" id="PS51214"/>
    </source>
</evidence>
<accession>A0A1B0EVW8</accession>
<name>A0A1B0EVW8_LUTLO</name>